<gene>
    <name evidence="2" type="ORF">NSPWAT_2304</name>
</gene>
<dbReference type="InterPro" id="IPR011008">
    <property type="entry name" value="Dimeric_a/b-barrel"/>
</dbReference>
<dbReference type="Pfam" id="PF03992">
    <property type="entry name" value="ABM"/>
    <property type="match status" value="1"/>
</dbReference>
<reference evidence="2 3" key="1">
    <citation type="submission" date="2022-09" db="EMBL/GenBank/DDBJ databases">
        <authorList>
            <person name="Kop L."/>
        </authorList>
    </citation>
    <scope>NUCLEOTIDE SEQUENCE [LARGE SCALE GENOMIC DNA]</scope>
    <source>
        <strain evidence="2 3">347</strain>
    </source>
</reference>
<dbReference type="EMBL" id="OX336137">
    <property type="protein sequence ID" value="CAI2719160.1"/>
    <property type="molecule type" value="Genomic_DNA"/>
</dbReference>
<dbReference type="Proteomes" id="UP001157733">
    <property type="component" value="Chromosome"/>
</dbReference>
<proteinExistence type="predicted"/>
<evidence type="ECO:0000313" key="3">
    <source>
        <dbReference type="Proteomes" id="UP001157733"/>
    </source>
</evidence>
<dbReference type="InterPro" id="IPR007138">
    <property type="entry name" value="ABM_dom"/>
</dbReference>
<dbReference type="RefSeq" id="WP_282012010.1">
    <property type="nucleotide sequence ID" value="NZ_OX336137.1"/>
</dbReference>
<evidence type="ECO:0000259" key="1">
    <source>
        <dbReference type="PROSITE" id="PS51725"/>
    </source>
</evidence>
<sequence length="108" mass="12625">MAICMTARYQVEPEMVEDCKQTVKDFVKYIRINEPTTLFYMANQEMGHPTRFLHIMIFEDEAAVERHQKSPATKRFVDMIYPAAVEPLEFSEFYILGYKAEYKGTPGT</sequence>
<name>A0ABN8W341_9BACT</name>
<dbReference type="Gene3D" id="3.30.70.100">
    <property type="match status" value="1"/>
</dbReference>
<dbReference type="SUPFAM" id="SSF54909">
    <property type="entry name" value="Dimeric alpha+beta barrel"/>
    <property type="match status" value="1"/>
</dbReference>
<organism evidence="2 3">
    <name type="scientific">Nitrospina watsonii</name>
    <dbReference type="NCBI Taxonomy" id="1323948"/>
    <lineage>
        <taxon>Bacteria</taxon>
        <taxon>Pseudomonadati</taxon>
        <taxon>Nitrospinota/Tectimicrobiota group</taxon>
        <taxon>Nitrospinota</taxon>
        <taxon>Nitrospinia</taxon>
        <taxon>Nitrospinales</taxon>
        <taxon>Nitrospinaceae</taxon>
        <taxon>Nitrospina</taxon>
    </lineage>
</organism>
<evidence type="ECO:0000313" key="2">
    <source>
        <dbReference type="EMBL" id="CAI2719160.1"/>
    </source>
</evidence>
<keyword evidence="3" id="KW-1185">Reference proteome</keyword>
<feature type="domain" description="ABM" evidence="1">
    <location>
        <begin position="3"/>
        <end position="93"/>
    </location>
</feature>
<accession>A0ABN8W341</accession>
<protein>
    <submittedName>
        <fullName evidence="2">ABM domain-containing protein</fullName>
    </submittedName>
</protein>
<dbReference type="PROSITE" id="PS51725">
    <property type="entry name" value="ABM"/>
    <property type="match status" value="1"/>
</dbReference>